<feature type="domain" description="Ribosomal RNA large subunit methyltransferase K/L-like methyltransferase" evidence="1">
    <location>
        <begin position="178"/>
        <end position="357"/>
    </location>
</feature>
<reference evidence="2 3" key="1">
    <citation type="submission" date="2018-01" db="EMBL/GenBank/DDBJ databases">
        <title>Complete genome sequence of Bacteriovorax stolpii DSM12778.</title>
        <authorList>
            <person name="Tang B."/>
            <person name="Chang J."/>
        </authorList>
    </citation>
    <scope>NUCLEOTIDE SEQUENCE [LARGE SCALE GENOMIC DNA]</scope>
    <source>
        <strain evidence="2 3">DSM 12778</strain>
    </source>
</reference>
<dbReference type="InterPro" id="IPR029063">
    <property type="entry name" value="SAM-dependent_MTases_sf"/>
</dbReference>
<dbReference type="RefSeq" id="WP_102243446.1">
    <property type="nucleotide sequence ID" value="NZ_CP025704.1"/>
</dbReference>
<dbReference type="PANTHER" id="PTHR47313:SF1">
    <property type="entry name" value="RIBOSOMAL RNA LARGE SUBUNIT METHYLTRANSFERASE K_L"/>
    <property type="match status" value="1"/>
</dbReference>
<dbReference type="CDD" id="cd11715">
    <property type="entry name" value="THUMP_AdoMetMT"/>
    <property type="match status" value="1"/>
</dbReference>
<dbReference type="Proteomes" id="UP000235584">
    <property type="component" value="Chromosome"/>
</dbReference>
<dbReference type="PANTHER" id="PTHR47313">
    <property type="entry name" value="RIBOSOMAL RNA LARGE SUBUNIT METHYLTRANSFERASE K/L"/>
    <property type="match status" value="1"/>
</dbReference>
<evidence type="ECO:0000313" key="3">
    <source>
        <dbReference type="Proteomes" id="UP000235584"/>
    </source>
</evidence>
<dbReference type="InterPro" id="IPR002052">
    <property type="entry name" value="DNA_methylase_N6_adenine_CS"/>
</dbReference>
<dbReference type="GO" id="GO:0008990">
    <property type="term" value="F:rRNA (guanine-N2-)-methyltransferase activity"/>
    <property type="evidence" value="ECO:0007669"/>
    <property type="project" value="TreeGrafter"/>
</dbReference>
<proteinExistence type="predicted"/>
<accession>A0A2K9NSU7</accession>
<evidence type="ECO:0000313" key="2">
    <source>
        <dbReference type="EMBL" id="AUN98155.1"/>
    </source>
</evidence>
<dbReference type="SUPFAM" id="SSF53335">
    <property type="entry name" value="S-adenosyl-L-methionine-dependent methyltransferases"/>
    <property type="match status" value="1"/>
</dbReference>
<dbReference type="KEGG" id="bsto:C0V70_08540"/>
<sequence length="384" mass="43724">MEQTAQFYLIYPLGLVDQGLDELKEKWELHFKDQPLSILSVDEGGILLSATTLQGFLLNHLLRTPTRILMRIAEFKARDFPKLFQKISKIPWKSLMIGQAPEVVAAATNSRLFDSRKIAKALQDGILESYRKQPVKKKYLDHLEANKTAELPKVYYRAVDDVITISLDTTGEILHKRGDKIYTGLAPIRENLAALLLMATTKNLPKEELTLIDPMSGSGTFLIEGHDYFSVNTEREFAYQHTPLWIDVALKKKVMDELQGRPSPFAKLQGFEINPDVIELARKNAEGKKINFTQSDLFSEDNSLVGKNVVVINPPYGLRVGEKEEINLDYYKKVISMIKKKYQPVRLGIIIPEEHKFNPKKEELIARLPFKNGGLPVVFYILNV</sequence>
<dbReference type="Gene3D" id="3.30.2130.30">
    <property type="match status" value="1"/>
</dbReference>
<dbReference type="GO" id="GO:0003676">
    <property type="term" value="F:nucleic acid binding"/>
    <property type="evidence" value="ECO:0007669"/>
    <property type="project" value="InterPro"/>
</dbReference>
<dbReference type="Pfam" id="PF01170">
    <property type="entry name" value="UPF0020"/>
    <property type="match status" value="1"/>
</dbReference>
<name>A0A2K9NSU7_BACTC</name>
<keyword evidence="3" id="KW-1185">Reference proteome</keyword>
<protein>
    <recommendedName>
        <fullName evidence="1">Ribosomal RNA large subunit methyltransferase K/L-like methyltransferase domain-containing protein</fullName>
    </recommendedName>
</protein>
<dbReference type="EMBL" id="CP025704">
    <property type="protein sequence ID" value="AUN98155.1"/>
    <property type="molecule type" value="Genomic_DNA"/>
</dbReference>
<dbReference type="AlphaFoldDB" id="A0A2K9NSU7"/>
<organism evidence="2 3">
    <name type="scientific">Bacteriovorax stolpii</name>
    <name type="common">Bdellovibrio stolpii</name>
    <dbReference type="NCBI Taxonomy" id="960"/>
    <lineage>
        <taxon>Bacteria</taxon>
        <taxon>Pseudomonadati</taxon>
        <taxon>Bdellovibrionota</taxon>
        <taxon>Bacteriovoracia</taxon>
        <taxon>Bacteriovoracales</taxon>
        <taxon>Bacteriovoracaceae</taxon>
        <taxon>Bacteriovorax</taxon>
    </lineage>
</organism>
<dbReference type="PROSITE" id="PS00092">
    <property type="entry name" value="N6_MTASE"/>
    <property type="match status" value="1"/>
</dbReference>
<dbReference type="Gene3D" id="3.40.50.150">
    <property type="entry name" value="Vaccinia Virus protein VP39"/>
    <property type="match status" value="1"/>
</dbReference>
<gene>
    <name evidence="2" type="ORF">C0V70_08540</name>
</gene>
<dbReference type="GO" id="GO:0070043">
    <property type="term" value="F:rRNA (guanine-N7-)-methyltransferase activity"/>
    <property type="evidence" value="ECO:0007669"/>
    <property type="project" value="TreeGrafter"/>
</dbReference>
<evidence type="ECO:0000259" key="1">
    <source>
        <dbReference type="Pfam" id="PF01170"/>
    </source>
</evidence>
<dbReference type="InterPro" id="IPR000241">
    <property type="entry name" value="RlmKL-like_Mtase"/>
</dbReference>